<keyword evidence="2" id="KW-1185">Reference proteome</keyword>
<name>A0ABW8JJP9_9GAMM</name>
<accession>A0ABW8JJP9</accession>
<dbReference type="RefSeq" id="WP_404548033.1">
    <property type="nucleotide sequence ID" value="NZ_JADIKJ010000015.1"/>
</dbReference>
<evidence type="ECO:0000313" key="1">
    <source>
        <dbReference type="EMBL" id="MFK2901320.1"/>
    </source>
</evidence>
<protein>
    <submittedName>
        <fullName evidence="1">Helix-turn-helix domain-containing protein</fullName>
    </submittedName>
</protein>
<organism evidence="1 2">
    <name type="scientific">Dyella jejuensis</name>
    <dbReference type="NCBI Taxonomy" id="1432009"/>
    <lineage>
        <taxon>Bacteria</taxon>
        <taxon>Pseudomonadati</taxon>
        <taxon>Pseudomonadota</taxon>
        <taxon>Gammaproteobacteria</taxon>
        <taxon>Lysobacterales</taxon>
        <taxon>Rhodanobacteraceae</taxon>
        <taxon>Dyella</taxon>
    </lineage>
</organism>
<sequence length="68" mass="7577">MISADAQQRYRIVCFWEKHGLLATQEAFGVSRRTLYAWRQRLHAGGVCALKYTAAPLAPTALARRTAG</sequence>
<dbReference type="Pfam" id="PF13384">
    <property type="entry name" value="HTH_23"/>
    <property type="match status" value="1"/>
</dbReference>
<proteinExistence type="predicted"/>
<dbReference type="EMBL" id="JADIKJ010000015">
    <property type="protein sequence ID" value="MFK2901320.1"/>
    <property type="molecule type" value="Genomic_DNA"/>
</dbReference>
<dbReference type="Proteomes" id="UP001620461">
    <property type="component" value="Unassembled WGS sequence"/>
</dbReference>
<dbReference type="SUPFAM" id="SSF48295">
    <property type="entry name" value="TrpR-like"/>
    <property type="match status" value="1"/>
</dbReference>
<gene>
    <name evidence="1" type="ORF">ISP15_13335</name>
</gene>
<comment type="caution">
    <text evidence="1">The sequence shown here is derived from an EMBL/GenBank/DDBJ whole genome shotgun (WGS) entry which is preliminary data.</text>
</comment>
<evidence type="ECO:0000313" key="2">
    <source>
        <dbReference type="Proteomes" id="UP001620461"/>
    </source>
</evidence>
<dbReference type="InterPro" id="IPR010921">
    <property type="entry name" value="Trp_repressor/repl_initiator"/>
</dbReference>
<reference evidence="1 2" key="1">
    <citation type="submission" date="2020-10" db="EMBL/GenBank/DDBJ databases">
        <title>Phylogeny of dyella-like bacteria.</title>
        <authorList>
            <person name="Fu J."/>
        </authorList>
    </citation>
    <scope>NUCLEOTIDE SEQUENCE [LARGE SCALE GENOMIC DNA]</scope>
    <source>
        <strain evidence="1 2">JP1</strain>
    </source>
</reference>